<accession>A0A8K0NZ44</accession>
<proteinExistence type="predicted"/>
<comment type="caution">
    <text evidence="1">The sequence shown here is derived from an EMBL/GenBank/DDBJ whole genome shotgun (WGS) entry which is preliminary data.</text>
</comment>
<evidence type="ECO:0000313" key="1">
    <source>
        <dbReference type="EMBL" id="KAG8227406.1"/>
    </source>
</evidence>
<keyword evidence="2" id="KW-1185">Reference proteome</keyword>
<dbReference type="AlphaFoldDB" id="A0A8K0NZ44"/>
<evidence type="ECO:0000313" key="2">
    <source>
        <dbReference type="Proteomes" id="UP000792457"/>
    </source>
</evidence>
<sequence>MLIIQYYRLPEGPILVKDLAVEYKYLTNASEWFFLARQNANRVIKNFKQFRRGESLPLILNLIFHNTLCRHETT</sequence>
<name>A0A8K0NZ44_LADFU</name>
<reference evidence="1" key="2">
    <citation type="submission" date="2017-10" db="EMBL/GenBank/DDBJ databases">
        <title>Ladona fulva Genome sequencing and assembly.</title>
        <authorList>
            <person name="Murali S."/>
            <person name="Richards S."/>
            <person name="Bandaranaike D."/>
            <person name="Bellair M."/>
            <person name="Blankenburg K."/>
            <person name="Chao H."/>
            <person name="Dinh H."/>
            <person name="Doddapaneni H."/>
            <person name="Dugan-Rocha S."/>
            <person name="Elkadiri S."/>
            <person name="Gnanaolivu R."/>
            <person name="Hernandez B."/>
            <person name="Skinner E."/>
            <person name="Javaid M."/>
            <person name="Lee S."/>
            <person name="Li M."/>
            <person name="Ming W."/>
            <person name="Munidasa M."/>
            <person name="Muniz J."/>
            <person name="Nguyen L."/>
            <person name="Hughes D."/>
            <person name="Osuji N."/>
            <person name="Pu L.-L."/>
            <person name="Puazo M."/>
            <person name="Qu C."/>
            <person name="Quiroz J."/>
            <person name="Raj R."/>
            <person name="Weissenberger G."/>
            <person name="Xin Y."/>
            <person name="Zou X."/>
            <person name="Han Y."/>
            <person name="Worley K."/>
            <person name="Muzny D."/>
            <person name="Gibbs R."/>
        </authorList>
    </citation>
    <scope>NUCLEOTIDE SEQUENCE</scope>
    <source>
        <strain evidence="1">Sampled in the wild</strain>
    </source>
</reference>
<gene>
    <name evidence="1" type="ORF">J437_LFUL000415</name>
</gene>
<protein>
    <submittedName>
        <fullName evidence="1">Uncharacterized protein</fullName>
    </submittedName>
</protein>
<dbReference type="EMBL" id="KZ308322">
    <property type="protein sequence ID" value="KAG8227406.1"/>
    <property type="molecule type" value="Genomic_DNA"/>
</dbReference>
<reference evidence="1" key="1">
    <citation type="submission" date="2013-04" db="EMBL/GenBank/DDBJ databases">
        <authorList>
            <person name="Qu J."/>
            <person name="Murali S.C."/>
            <person name="Bandaranaike D."/>
            <person name="Bellair M."/>
            <person name="Blankenburg K."/>
            <person name="Chao H."/>
            <person name="Dinh H."/>
            <person name="Doddapaneni H."/>
            <person name="Downs B."/>
            <person name="Dugan-Rocha S."/>
            <person name="Elkadiri S."/>
            <person name="Gnanaolivu R.D."/>
            <person name="Hernandez B."/>
            <person name="Javaid M."/>
            <person name="Jayaseelan J.C."/>
            <person name="Lee S."/>
            <person name="Li M."/>
            <person name="Ming W."/>
            <person name="Munidasa M."/>
            <person name="Muniz J."/>
            <person name="Nguyen L."/>
            <person name="Ongeri F."/>
            <person name="Osuji N."/>
            <person name="Pu L.-L."/>
            <person name="Puazo M."/>
            <person name="Qu C."/>
            <person name="Quiroz J."/>
            <person name="Raj R."/>
            <person name="Weissenberger G."/>
            <person name="Xin Y."/>
            <person name="Zou X."/>
            <person name="Han Y."/>
            <person name="Richards S."/>
            <person name="Worley K."/>
            <person name="Muzny D."/>
            <person name="Gibbs R."/>
        </authorList>
    </citation>
    <scope>NUCLEOTIDE SEQUENCE</scope>
    <source>
        <strain evidence="1">Sampled in the wild</strain>
    </source>
</reference>
<dbReference type="OrthoDB" id="2129233at2759"/>
<dbReference type="Proteomes" id="UP000792457">
    <property type="component" value="Unassembled WGS sequence"/>
</dbReference>
<organism evidence="1 2">
    <name type="scientific">Ladona fulva</name>
    <name type="common">Scarce chaser dragonfly</name>
    <name type="synonym">Libellula fulva</name>
    <dbReference type="NCBI Taxonomy" id="123851"/>
    <lineage>
        <taxon>Eukaryota</taxon>
        <taxon>Metazoa</taxon>
        <taxon>Ecdysozoa</taxon>
        <taxon>Arthropoda</taxon>
        <taxon>Hexapoda</taxon>
        <taxon>Insecta</taxon>
        <taxon>Pterygota</taxon>
        <taxon>Palaeoptera</taxon>
        <taxon>Odonata</taxon>
        <taxon>Epiprocta</taxon>
        <taxon>Anisoptera</taxon>
        <taxon>Libelluloidea</taxon>
        <taxon>Libellulidae</taxon>
        <taxon>Ladona</taxon>
    </lineage>
</organism>